<dbReference type="InterPro" id="IPR011990">
    <property type="entry name" value="TPR-like_helical_dom_sf"/>
</dbReference>
<feature type="transmembrane region" description="Helical" evidence="1">
    <location>
        <begin position="152"/>
        <end position="171"/>
    </location>
</feature>
<reference evidence="2 3" key="1">
    <citation type="submission" date="2016-10" db="EMBL/GenBank/DDBJ databases">
        <authorList>
            <person name="de Groot N.N."/>
        </authorList>
    </citation>
    <scope>NUCLEOTIDE SEQUENCE [LARGE SCALE GENOMIC DNA]</scope>
    <source>
        <strain evidence="2 3">CGMCC 1.7005</strain>
    </source>
</reference>
<proteinExistence type="predicted"/>
<evidence type="ECO:0000256" key="1">
    <source>
        <dbReference type="SAM" id="Phobius"/>
    </source>
</evidence>
<name>A0A1I6Y6A6_9FLAO</name>
<gene>
    <name evidence="2" type="ORF">SAMN05216474_0668</name>
</gene>
<evidence type="ECO:0000313" key="3">
    <source>
        <dbReference type="Proteomes" id="UP000236454"/>
    </source>
</evidence>
<keyword evidence="1" id="KW-0812">Transmembrane</keyword>
<keyword evidence="1" id="KW-1133">Transmembrane helix</keyword>
<dbReference type="Gene3D" id="1.25.40.10">
    <property type="entry name" value="Tetratricopeptide repeat domain"/>
    <property type="match status" value="1"/>
</dbReference>
<organism evidence="2 3">
    <name type="scientific">Lishizhenia tianjinensis</name>
    <dbReference type="NCBI Taxonomy" id="477690"/>
    <lineage>
        <taxon>Bacteria</taxon>
        <taxon>Pseudomonadati</taxon>
        <taxon>Bacteroidota</taxon>
        <taxon>Flavobacteriia</taxon>
        <taxon>Flavobacteriales</taxon>
        <taxon>Crocinitomicaceae</taxon>
        <taxon>Lishizhenia</taxon>
    </lineage>
</organism>
<protein>
    <recommendedName>
        <fullName evidence="4">Tetratricopeptide repeat-containing protein</fullName>
    </recommendedName>
</protein>
<keyword evidence="3" id="KW-1185">Reference proteome</keyword>
<evidence type="ECO:0008006" key="4">
    <source>
        <dbReference type="Google" id="ProtNLM"/>
    </source>
</evidence>
<dbReference type="RefSeq" id="WP_090246301.1">
    <property type="nucleotide sequence ID" value="NZ_FPAS01000001.1"/>
</dbReference>
<dbReference type="EMBL" id="FPAS01000001">
    <property type="protein sequence ID" value="SFT45684.1"/>
    <property type="molecule type" value="Genomic_DNA"/>
</dbReference>
<keyword evidence="1" id="KW-0472">Membrane</keyword>
<dbReference type="AlphaFoldDB" id="A0A1I6Y6A6"/>
<accession>A0A1I6Y6A6</accession>
<dbReference type="Proteomes" id="UP000236454">
    <property type="component" value="Unassembled WGS sequence"/>
</dbReference>
<evidence type="ECO:0000313" key="2">
    <source>
        <dbReference type="EMBL" id="SFT45684.1"/>
    </source>
</evidence>
<sequence>MYKDLTKFNKLYTHLLSLNQGEKHCDYIKLYQDNFVFLGKKIEEEEVDSSIQRKRLVLLSNYADKLYQVEKYQEAESVTRQALFQFDNLTEKERDSTKLYQLMLFNLAKIAYKLNDVETSYKRFKRLYDLYPDKSEYLTWLLMLNHQKKKKVRYLLVVLVGVCLATAVLLMDKEQPIFMYGAVVLSVLCFIAILYFEIKFIQTKRILEKKASS</sequence>
<dbReference type="SUPFAM" id="SSF48452">
    <property type="entry name" value="TPR-like"/>
    <property type="match status" value="1"/>
</dbReference>
<feature type="transmembrane region" description="Helical" evidence="1">
    <location>
        <begin position="177"/>
        <end position="196"/>
    </location>
</feature>